<evidence type="ECO:0000256" key="2">
    <source>
        <dbReference type="SAM" id="MobiDB-lite"/>
    </source>
</evidence>
<feature type="region of interest" description="Disordered" evidence="2">
    <location>
        <begin position="430"/>
        <end position="452"/>
    </location>
</feature>
<dbReference type="GO" id="GO:0051301">
    <property type="term" value="P:cell division"/>
    <property type="evidence" value="ECO:0007669"/>
    <property type="project" value="UniProtKB-KW"/>
</dbReference>
<keyword evidence="4" id="KW-1185">Reference proteome</keyword>
<keyword evidence="1" id="KW-0132">Cell division</keyword>
<comment type="function">
    <text evidence="1">Regulatory subunit of the condensin complex, a complex required for conversion of interphase chromatin into mitotic-like condense chromosomes.</text>
</comment>
<accession>V4UHV5</accession>
<dbReference type="InterPro" id="IPR022816">
    <property type="entry name" value="Condensin_barren_su2"/>
</dbReference>
<dbReference type="PANTHER" id="PTHR13108:SF10">
    <property type="entry name" value="CONDENSIN COMPLEX SUBUNIT 2"/>
    <property type="match status" value="1"/>
</dbReference>
<protein>
    <recommendedName>
        <fullName evidence="1">Condensin complex subunit 2</fullName>
    </recommendedName>
</protein>
<proteinExistence type="inferred from homology"/>
<dbReference type="GO" id="GO:0007076">
    <property type="term" value="P:mitotic chromosome condensation"/>
    <property type="evidence" value="ECO:0007669"/>
    <property type="project" value="InterPro"/>
</dbReference>
<dbReference type="PIRSF" id="PIRSF017126">
    <property type="entry name" value="Condensin_H"/>
    <property type="match status" value="1"/>
</dbReference>
<name>V4UHV5_CITCL</name>
<comment type="similarity">
    <text evidence="1">Belongs to the CND2 (condensin subunit 2) family.</text>
</comment>
<evidence type="ECO:0000313" key="4">
    <source>
        <dbReference type="Proteomes" id="UP000030687"/>
    </source>
</evidence>
<dbReference type="InParanoid" id="V4UHV5"/>
<evidence type="ECO:0000313" key="3">
    <source>
        <dbReference type="EMBL" id="ESR65677.1"/>
    </source>
</evidence>
<reference evidence="3 4" key="1">
    <citation type="submission" date="2013-10" db="EMBL/GenBank/DDBJ databases">
        <authorList>
            <consortium name="International Citrus Genome Consortium"/>
            <person name="Jenkins J."/>
            <person name="Schmutz J."/>
            <person name="Prochnik S."/>
            <person name="Rokhsar D."/>
            <person name="Gmitter F."/>
            <person name="Ollitrault P."/>
            <person name="Machado M."/>
            <person name="Talon M."/>
            <person name="Wincker P."/>
            <person name="Jaillon O."/>
            <person name="Morgante M."/>
        </authorList>
    </citation>
    <scope>NUCLEOTIDE SEQUENCE</scope>
    <source>
        <strain evidence="4">cv. Clemenules</strain>
    </source>
</reference>
<dbReference type="KEGG" id="cic:CICLE_v10007620mg"/>
<dbReference type="GO" id="GO:0003682">
    <property type="term" value="F:chromatin binding"/>
    <property type="evidence" value="ECO:0007669"/>
    <property type="project" value="TreeGrafter"/>
</dbReference>
<evidence type="ECO:0000256" key="1">
    <source>
        <dbReference type="PIRNR" id="PIRNR017126"/>
    </source>
</evidence>
<dbReference type="PANTHER" id="PTHR13108">
    <property type="entry name" value="CONDENSIN COMPLEX SUBUNIT 2"/>
    <property type="match status" value="1"/>
</dbReference>
<keyword evidence="1" id="KW-0131">Cell cycle</keyword>
<dbReference type="OMA" id="GREHWKV"/>
<dbReference type="STRING" id="85681.V4UHV5"/>
<keyword evidence="1" id="KW-0226">DNA condensation</keyword>
<feature type="compositionally biased region" description="Polar residues" evidence="2">
    <location>
        <begin position="9"/>
        <end position="33"/>
    </location>
</feature>
<dbReference type="AlphaFoldDB" id="V4UHV5"/>
<feature type="region of interest" description="Disordered" evidence="2">
    <location>
        <begin position="1"/>
        <end position="64"/>
    </location>
</feature>
<dbReference type="EMBL" id="KI535697">
    <property type="protein sequence ID" value="ESR65677.1"/>
    <property type="molecule type" value="Genomic_DNA"/>
</dbReference>
<dbReference type="eggNOG" id="KOG2328">
    <property type="taxonomic scope" value="Eukaryota"/>
</dbReference>
<gene>
    <name evidence="3" type="ORF">CICLE_v10007620mg</name>
</gene>
<sequence>MSEALSPRQRGTMSNRLHSPTRQRQFFLGSNNDQLEREQARAARASAIRRRKATSTSSSPLPEDPCLSEEQIVELLQNCIKLASENKINQNNTWELKLIDHLSEIIKVETVGDAETNFQKASCTLEAGVKIYSVRVDAVHAQAYKVLGGITRAGQEDDRETITAGENVDNRTDAIHPKRDFERKISPLSTLESSFETFNVKKFDVAFAADPLYHQTSAQFDEGGARGLLLNNLGVYGGCRVLFDSLEVPGRCESYSLQNNSSDMIDISFATELIGKIVSDMHAKTEISPTLRAIICQFDEDNQRSQIFSLGENIDFRLDGLGGCANASHTKEETFFGNEDGLDDSSFGNYKAWGYDHDGGTSVVNESSSFHPTFPGDHEEFVTFLENDPCGADELGINDRFEDVTMFLFQGLGFTSKQNAWAGPDHWKYQKSKENASPSESGSAFNPKKQKKKFQAEVDIDFTKSLDEEMLDIFAPPRNPKSLLRPSNRPSCSNVLPEDCHYQPENLVKLFLLPNVLWPVHTQTLVLGVYVLAFVPELTCYNFFLLPSLCRQWATFITLPSWDNESVVSGQYDDRYDPNDLGDLDGLVSQPRQVEKIEVQHDKSSKQVNIHVLKETLWYHVQEITEVPGTVCKDKVSFRHVLGTFPADCAAAASKDISPHLCFICLLHLANEHGLIIRDCPSLDDLSIYLHSTQQNTDRQVQDAS</sequence>
<keyword evidence="1" id="KW-0498">Mitosis</keyword>
<dbReference type="Proteomes" id="UP000030687">
    <property type="component" value="Unassembled WGS sequence"/>
</dbReference>
<dbReference type="Pfam" id="PF05786">
    <property type="entry name" value="Cnd2"/>
    <property type="match status" value="2"/>
</dbReference>
<feature type="compositionally biased region" description="Polar residues" evidence="2">
    <location>
        <begin position="435"/>
        <end position="444"/>
    </location>
</feature>
<organism evidence="3 4">
    <name type="scientific">Citrus clementina</name>
    <name type="common">Clementine</name>
    <name type="synonym">Citrus deliciosa x Citrus sinensis</name>
    <dbReference type="NCBI Taxonomy" id="85681"/>
    <lineage>
        <taxon>Eukaryota</taxon>
        <taxon>Viridiplantae</taxon>
        <taxon>Streptophyta</taxon>
        <taxon>Embryophyta</taxon>
        <taxon>Tracheophyta</taxon>
        <taxon>Spermatophyta</taxon>
        <taxon>Magnoliopsida</taxon>
        <taxon>eudicotyledons</taxon>
        <taxon>Gunneridae</taxon>
        <taxon>Pentapetalae</taxon>
        <taxon>rosids</taxon>
        <taxon>malvids</taxon>
        <taxon>Sapindales</taxon>
        <taxon>Rutaceae</taxon>
        <taxon>Aurantioideae</taxon>
        <taxon>Citrus</taxon>
    </lineage>
</organism>
<dbReference type="Gramene" id="ESR65677">
    <property type="protein sequence ID" value="ESR65677"/>
    <property type="gene ID" value="CICLE_v10007620mg"/>
</dbReference>
<dbReference type="GO" id="GO:0000796">
    <property type="term" value="C:condensin complex"/>
    <property type="evidence" value="ECO:0007669"/>
    <property type="project" value="InterPro"/>
</dbReference>